<dbReference type="PANTHER" id="PTHR22950">
    <property type="entry name" value="AMINO ACID TRANSPORTER"/>
    <property type="match status" value="1"/>
</dbReference>
<evidence type="ECO:0008006" key="4">
    <source>
        <dbReference type="Google" id="ProtNLM"/>
    </source>
</evidence>
<proteinExistence type="predicted"/>
<dbReference type="GO" id="GO:0005774">
    <property type="term" value="C:vacuolar membrane"/>
    <property type="evidence" value="ECO:0007669"/>
    <property type="project" value="TreeGrafter"/>
</dbReference>
<evidence type="ECO:0000313" key="2">
    <source>
        <dbReference type="EMBL" id="KAE8973359.1"/>
    </source>
</evidence>
<feature type="transmembrane region" description="Helical" evidence="1">
    <location>
        <begin position="191"/>
        <end position="209"/>
    </location>
</feature>
<sequence>MGLWRDGIENKHPFLGGRLDGPIGCAHCEIRHLWSEVKGKEVGDRIPRLRLQQFKFSQVAGVNGNLSLAYGAGIVIPDLQRQHSDPSRMPRVVGVTVGLISCLFLALASTAYSAVACLHVSGQDDGAHDAGLRAQDPVGYAEAATPDVTQGGPRRSSKMSYVSVADAENEHMGDVEEEMAEFHGGRNTVKYVVLRVVIVVVLVVLAIVFKDHRSNFADFVGASCIMRNCILPPIVFYLVKA</sequence>
<evidence type="ECO:0000256" key="1">
    <source>
        <dbReference type="SAM" id="Phobius"/>
    </source>
</evidence>
<dbReference type="AlphaFoldDB" id="A0A6A3HS18"/>
<comment type="caution">
    <text evidence="2">The sequence shown here is derived from an EMBL/GenBank/DDBJ whole genome shotgun (WGS) entry which is preliminary data.</text>
</comment>
<feature type="transmembrane region" description="Helical" evidence="1">
    <location>
        <begin position="216"/>
        <end position="239"/>
    </location>
</feature>
<keyword evidence="1" id="KW-0472">Membrane</keyword>
<gene>
    <name evidence="2" type="ORF">PR001_g26335</name>
</gene>
<keyword evidence="1" id="KW-1133">Transmembrane helix</keyword>
<dbReference type="EMBL" id="QXFV01003860">
    <property type="protein sequence ID" value="KAE8973359.1"/>
    <property type="molecule type" value="Genomic_DNA"/>
</dbReference>
<dbReference type="PANTHER" id="PTHR22950:SF349">
    <property type="entry name" value="AMINO ACID TRANSPORTER TRANSMEMBRANE DOMAIN-CONTAINING PROTEIN"/>
    <property type="match status" value="1"/>
</dbReference>
<keyword evidence="1" id="KW-0812">Transmembrane</keyword>
<feature type="transmembrane region" description="Helical" evidence="1">
    <location>
        <begin position="92"/>
        <end position="115"/>
    </location>
</feature>
<reference evidence="2 3" key="1">
    <citation type="submission" date="2018-09" db="EMBL/GenBank/DDBJ databases">
        <title>Genomic investigation of the strawberry pathogen Phytophthora fragariae indicates pathogenicity is determined by transcriptional variation in three key races.</title>
        <authorList>
            <person name="Adams T.M."/>
            <person name="Armitage A.D."/>
            <person name="Sobczyk M.K."/>
            <person name="Bates H.J."/>
            <person name="Dunwell J.M."/>
            <person name="Nellist C.F."/>
            <person name="Harrison R.J."/>
        </authorList>
    </citation>
    <scope>NUCLEOTIDE SEQUENCE [LARGE SCALE GENOMIC DNA]</scope>
    <source>
        <strain evidence="2 3">SCRP249</strain>
    </source>
</reference>
<dbReference type="Proteomes" id="UP000429607">
    <property type="component" value="Unassembled WGS sequence"/>
</dbReference>
<name>A0A6A3HS18_9STRA</name>
<dbReference type="GO" id="GO:0015179">
    <property type="term" value="F:L-amino acid transmembrane transporter activity"/>
    <property type="evidence" value="ECO:0007669"/>
    <property type="project" value="TreeGrafter"/>
</dbReference>
<accession>A0A6A3HS18</accession>
<protein>
    <recommendedName>
        <fullName evidence="4">Amino acid transporter transmembrane domain-containing protein</fullName>
    </recommendedName>
</protein>
<organism evidence="2 3">
    <name type="scientific">Phytophthora rubi</name>
    <dbReference type="NCBI Taxonomy" id="129364"/>
    <lineage>
        <taxon>Eukaryota</taxon>
        <taxon>Sar</taxon>
        <taxon>Stramenopiles</taxon>
        <taxon>Oomycota</taxon>
        <taxon>Peronosporomycetes</taxon>
        <taxon>Peronosporales</taxon>
        <taxon>Peronosporaceae</taxon>
        <taxon>Phytophthora</taxon>
    </lineage>
</organism>
<evidence type="ECO:0000313" key="3">
    <source>
        <dbReference type="Proteomes" id="UP000429607"/>
    </source>
</evidence>